<proteinExistence type="predicted"/>
<dbReference type="InterPro" id="IPR001650">
    <property type="entry name" value="Helicase_C-like"/>
</dbReference>
<dbReference type="InterPro" id="IPR014001">
    <property type="entry name" value="Helicase_ATP-bd"/>
</dbReference>
<dbReference type="Pfam" id="PF00271">
    <property type="entry name" value="Helicase_C"/>
    <property type="match status" value="1"/>
</dbReference>
<dbReference type="CDD" id="cd17919">
    <property type="entry name" value="DEXHc_Snf"/>
    <property type="match status" value="1"/>
</dbReference>
<sequence length="860" mass="100716">MLKKVQKTLKSSYNSMSSDITEEFYIPVLSESISYRRVSGYFSCKALAIYAEGLDRIFENRGYVQFIISQNISERDFDEIKRGYNERSKSEVLTEEDKKRLGNLAYMISKGWVDVKFGFVENGLFHTKWGLFEDDEGDVIYINGSMNETANAIENNFDSFDVDFSWDTSSNVRDRIKSKRNEFQTLWNNEYPGVTVVEASKIVYPLIQEFDCGKIQKIVSSEKNEVLFDMDENYFYFTDETIDEIIKKKSFKTKFIYYIDEQKGYPYFRRKLTYKEIEKIIELAVKQANKHEFNFHISDKVHEFIRQERYTIEEYRKSGLTLKNKDRRWDDEFYKFREVVENEITRPLKELQLQSAMYMFTQKRAANFSVPGAGKTAMILGVFAYLNSLIVGQPINRILVVCPLNAFMSWKEEFATVFGDKKDLKSLSVHDDFIKGDRFKFELQWGSANLVLINYESLPKFQDTILKCLEGTKDTMLVYDEVHRVKGVESKRALTAIEIADKADYRFVLTGTPIPNSYLDIYNFLNILFKKEYKSYFGFEQSMLKNPNGNQVSQINKKLSPYFWRTNKENLGVPPADEDNIYGVKPSSEQLRLAEMIYNTTKYPLAVLIRMIQLSTNPELMNKAINYKDLGLNEEDLDSEDNQINSDIKKELEESIKDTLIDDVKEWDLSKVVSPKFDMGIQLVIEIVKKYKKVVVWGLFVDTLNKITDTLVDHGIAAKVIYGGTDREERDRIINIFKKDTDEIQVLVSNPNTLGESVSLHTIAHDAVYFEYNFNLTFMLQSRDRIHRLGLSENQSTRYYYLMTDSNQSYFNFIDRKIYDRLLEKEVRMKSAIDSDILIPEFMDDEIEKMKQIIESERPF</sequence>
<evidence type="ECO:0000313" key="4">
    <source>
        <dbReference type="Proteomes" id="UP001147148"/>
    </source>
</evidence>
<gene>
    <name evidence="3" type="ORF">OL233_07640</name>
</gene>
<dbReference type="InterPro" id="IPR050496">
    <property type="entry name" value="SNF2_RAD54_helicase_repair"/>
</dbReference>
<evidence type="ECO:0000313" key="3">
    <source>
        <dbReference type="EMBL" id="MDF0480164.1"/>
    </source>
</evidence>
<reference evidence="3" key="1">
    <citation type="submission" date="2022-10" db="EMBL/GenBank/DDBJ databases">
        <title>Vagococcus sp. isolated from poultry meat.</title>
        <authorList>
            <person name="Johansson P."/>
            <person name="Bjorkroth J."/>
        </authorList>
    </citation>
    <scope>NUCLEOTIDE SEQUENCE</scope>
    <source>
        <strain evidence="3">PNs007</strain>
    </source>
</reference>
<dbReference type="SMART" id="SM00490">
    <property type="entry name" value="HELICc"/>
    <property type="match status" value="1"/>
</dbReference>
<dbReference type="InterPro" id="IPR027417">
    <property type="entry name" value="P-loop_NTPase"/>
</dbReference>
<dbReference type="RefSeq" id="WP_275471742.1">
    <property type="nucleotide sequence ID" value="NZ_JAPDSH010000005.1"/>
</dbReference>
<dbReference type="Pfam" id="PF00176">
    <property type="entry name" value="SNF2-rel_dom"/>
    <property type="match status" value="1"/>
</dbReference>
<feature type="domain" description="Helicase ATP-binding" evidence="1">
    <location>
        <begin position="356"/>
        <end position="531"/>
    </location>
</feature>
<dbReference type="Gene3D" id="3.40.50.10810">
    <property type="entry name" value="Tandem AAA-ATPase domain"/>
    <property type="match status" value="1"/>
</dbReference>
<dbReference type="EMBL" id="JAPDSH010000005">
    <property type="protein sequence ID" value="MDF0480164.1"/>
    <property type="molecule type" value="Genomic_DNA"/>
</dbReference>
<dbReference type="CDD" id="cd09179">
    <property type="entry name" value="PLDc_N_DEXD_a"/>
    <property type="match status" value="1"/>
</dbReference>
<comment type="caution">
    <text evidence="3">The sequence shown here is derived from an EMBL/GenBank/DDBJ whole genome shotgun (WGS) entry which is preliminary data.</text>
</comment>
<dbReference type="Proteomes" id="UP001147148">
    <property type="component" value="Unassembled WGS sequence"/>
</dbReference>
<dbReference type="PANTHER" id="PTHR45629:SF7">
    <property type="entry name" value="DNA EXCISION REPAIR PROTEIN ERCC-6-RELATED"/>
    <property type="match status" value="1"/>
</dbReference>
<dbReference type="SMART" id="SM00487">
    <property type="entry name" value="DEXDc"/>
    <property type="match status" value="1"/>
</dbReference>
<organism evidence="3 4">
    <name type="scientific">Vagococcus proximus</name>
    <dbReference type="NCBI Taxonomy" id="2991417"/>
    <lineage>
        <taxon>Bacteria</taxon>
        <taxon>Bacillati</taxon>
        <taxon>Bacillota</taxon>
        <taxon>Bacilli</taxon>
        <taxon>Lactobacillales</taxon>
        <taxon>Enterococcaceae</taxon>
        <taxon>Vagococcus</taxon>
    </lineage>
</organism>
<accession>A0ABT5X2C7</accession>
<dbReference type="Gene3D" id="3.40.50.300">
    <property type="entry name" value="P-loop containing nucleotide triphosphate hydrolases"/>
    <property type="match status" value="1"/>
</dbReference>
<dbReference type="InterPro" id="IPR038718">
    <property type="entry name" value="SNF2-like_sf"/>
</dbReference>
<dbReference type="SUPFAM" id="SSF52540">
    <property type="entry name" value="P-loop containing nucleoside triphosphate hydrolases"/>
    <property type="match status" value="2"/>
</dbReference>
<dbReference type="PROSITE" id="PS51192">
    <property type="entry name" value="HELICASE_ATP_BIND_1"/>
    <property type="match status" value="1"/>
</dbReference>
<dbReference type="PANTHER" id="PTHR45629">
    <property type="entry name" value="SNF2/RAD54 FAMILY MEMBER"/>
    <property type="match status" value="1"/>
</dbReference>
<keyword evidence="4" id="KW-1185">Reference proteome</keyword>
<protein>
    <submittedName>
        <fullName evidence="3">SNF2-related protein</fullName>
    </submittedName>
</protein>
<name>A0ABT5X2C7_9ENTE</name>
<dbReference type="PROSITE" id="PS51194">
    <property type="entry name" value="HELICASE_CTER"/>
    <property type="match status" value="1"/>
</dbReference>
<evidence type="ECO:0000259" key="1">
    <source>
        <dbReference type="PROSITE" id="PS51192"/>
    </source>
</evidence>
<dbReference type="InterPro" id="IPR000330">
    <property type="entry name" value="SNF2_N"/>
</dbReference>
<feature type="domain" description="Helicase C-terminal" evidence="2">
    <location>
        <begin position="683"/>
        <end position="835"/>
    </location>
</feature>
<evidence type="ECO:0000259" key="2">
    <source>
        <dbReference type="PROSITE" id="PS51194"/>
    </source>
</evidence>